<comment type="caution">
    <text evidence="1">The sequence shown here is derived from an EMBL/GenBank/DDBJ whole genome shotgun (WGS) entry which is preliminary data.</text>
</comment>
<dbReference type="PANTHER" id="PTHR21174">
    <property type="match status" value="1"/>
</dbReference>
<proteinExistence type="predicted"/>
<gene>
    <name evidence="1" type="ORF">EHQ95_05115</name>
</gene>
<dbReference type="SUPFAM" id="SSF109604">
    <property type="entry name" value="HD-domain/PDEase-like"/>
    <property type="match status" value="1"/>
</dbReference>
<sequence>MEIQEVCKSRFESLLSKFINTNSNSGDSLWEEIQSNYSEPHRAYHNLNHLHQMLEEYDLVSEKLKDPEITLFSIYYHDLIYDVASKTNEEESAKIAKERLSELGVAIERIDTCIEQILATKSHRLGDQGITDTSYFLDIDISILGTEESKYYDYAKNIRKEYSIFSREDYNKGRVQVLNHFIENIRLFHTDFFFDKYEMRSRHNVKLEIHSLQKGELI</sequence>
<reference evidence="2" key="1">
    <citation type="journal article" date="2019" name="PLoS Negl. Trop. Dis.">
        <title>Revisiting the worldwide diversity of Leptospira species in the environment.</title>
        <authorList>
            <person name="Vincent A.T."/>
            <person name="Schiettekatte O."/>
            <person name="Bourhy P."/>
            <person name="Veyrier F.J."/>
            <person name="Picardeau M."/>
        </authorList>
    </citation>
    <scope>NUCLEOTIDE SEQUENCE [LARGE SCALE GENOMIC DNA]</scope>
    <source>
        <strain evidence="2">201601955</strain>
    </source>
</reference>
<dbReference type="PANTHER" id="PTHR21174:SF0">
    <property type="entry name" value="HD PHOSPHOHYDROLASE FAMILY PROTEIN-RELATED"/>
    <property type="match status" value="1"/>
</dbReference>
<dbReference type="EMBL" id="RQHF01000012">
    <property type="protein sequence ID" value="TGM59099.1"/>
    <property type="molecule type" value="Genomic_DNA"/>
</dbReference>
<dbReference type="PIRSF" id="PIRSF035170">
    <property type="entry name" value="HD_phosphohydro"/>
    <property type="match status" value="1"/>
</dbReference>
<dbReference type="InterPro" id="IPR009218">
    <property type="entry name" value="HD_phosphohydro"/>
</dbReference>
<organism evidence="1 2">
    <name type="scientific">Leptospira vanthielii</name>
    <dbReference type="NCBI Taxonomy" id="293085"/>
    <lineage>
        <taxon>Bacteria</taxon>
        <taxon>Pseudomonadati</taxon>
        <taxon>Spirochaetota</taxon>
        <taxon>Spirochaetia</taxon>
        <taxon>Leptospirales</taxon>
        <taxon>Leptospiraceae</taxon>
        <taxon>Leptospira</taxon>
    </lineage>
</organism>
<keyword evidence="2" id="KW-1185">Reference proteome</keyword>
<accession>A0ABY2NQQ0</accession>
<evidence type="ECO:0000313" key="1">
    <source>
        <dbReference type="EMBL" id="TGM59099.1"/>
    </source>
</evidence>
<protein>
    <recommendedName>
        <fullName evidence="3">Metal-dependent HD superfamily phosphohydrolase</fullName>
    </recommendedName>
</protein>
<name>A0ABY2NQQ0_9LEPT</name>
<dbReference type="RefSeq" id="WP_135657524.1">
    <property type="nucleotide sequence ID" value="NZ_RQHF01000012.1"/>
</dbReference>
<evidence type="ECO:0008006" key="3">
    <source>
        <dbReference type="Google" id="ProtNLM"/>
    </source>
</evidence>
<dbReference type="Proteomes" id="UP000298112">
    <property type="component" value="Unassembled WGS sequence"/>
</dbReference>
<dbReference type="Gene3D" id="1.10.3210.10">
    <property type="entry name" value="Hypothetical protein af1432"/>
    <property type="match status" value="1"/>
</dbReference>
<evidence type="ECO:0000313" key="2">
    <source>
        <dbReference type="Proteomes" id="UP000298112"/>
    </source>
</evidence>